<organism evidence="1 2">
    <name type="scientific">Carex littledalei</name>
    <dbReference type="NCBI Taxonomy" id="544730"/>
    <lineage>
        <taxon>Eukaryota</taxon>
        <taxon>Viridiplantae</taxon>
        <taxon>Streptophyta</taxon>
        <taxon>Embryophyta</taxon>
        <taxon>Tracheophyta</taxon>
        <taxon>Spermatophyta</taxon>
        <taxon>Magnoliopsida</taxon>
        <taxon>Liliopsida</taxon>
        <taxon>Poales</taxon>
        <taxon>Cyperaceae</taxon>
        <taxon>Cyperoideae</taxon>
        <taxon>Cariceae</taxon>
        <taxon>Carex</taxon>
        <taxon>Carex subgen. Euthyceras</taxon>
    </lineage>
</organism>
<evidence type="ECO:0000313" key="2">
    <source>
        <dbReference type="Proteomes" id="UP000623129"/>
    </source>
</evidence>
<dbReference type="EMBL" id="SWLB01000012">
    <property type="protein sequence ID" value="KAF3331501.1"/>
    <property type="molecule type" value="Genomic_DNA"/>
</dbReference>
<dbReference type="Pfam" id="PF07676">
    <property type="entry name" value="PD40"/>
    <property type="match status" value="4"/>
</dbReference>
<reference evidence="1" key="1">
    <citation type="submission" date="2020-01" db="EMBL/GenBank/DDBJ databases">
        <title>Genome sequence of Kobresia littledalei, the first chromosome-level genome in the family Cyperaceae.</title>
        <authorList>
            <person name="Qu G."/>
        </authorList>
    </citation>
    <scope>NUCLEOTIDE SEQUENCE</scope>
    <source>
        <strain evidence="1">C.B.Clarke</strain>
        <tissue evidence="1">Leaf</tissue>
    </source>
</reference>
<evidence type="ECO:0000313" key="1">
    <source>
        <dbReference type="EMBL" id="KAF3331501.1"/>
    </source>
</evidence>
<comment type="caution">
    <text evidence="1">The sequence shown here is derived from an EMBL/GenBank/DDBJ whole genome shotgun (WGS) entry which is preliminary data.</text>
</comment>
<gene>
    <name evidence="1" type="ORF">FCM35_KLT02907</name>
</gene>
<dbReference type="Gene3D" id="2.120.10.30">
    <property type="entry name" value="TolB, C-terminal domain"/>
    <property type="match status" value="3"/>
</dbReference>
<dbReference type="PANTHER" id="PTHR32161">
    <property type="entry name" value="DPP6 N-TERMINAL DOMAIN-LIKE PROTEIN"/>
    <property type="match status" value="1"/>
</dbReference>
<dbReference type="Proteomes" id="UP000623129">
    <property type="component" value="Unassembled WGS sequence"/>
</dbReference>
<dbReference type="OrthoDB" id="43744at2759"/>
<dbReference type="InterPro" id="IPR011042">
    <property type="entry name" value="6-blade_b-propeller_TolB-like"/>
</dbReference>
<dbReference type="PANTHER" id="PTHR32161:SF21">
    <property type="entry name" value="OS03G0314500 PROTEIN"/>
    <property type="match status" value="1"/>
</dbReference>
<dbReference type="AlphaFoldDB" id="A0A833R1H7"/>
<dbReference type="InterPro" id="IPR011659">
    <property type="entry name" value="WD40"/>
</dbReference>
<protein>
    <submittedName>
        <fullName evidence="1">Protein TolB</fullName>
    </submittedName>
</protein>
<accession>A0A833R1H7</accession>
<proteinExistence type="predicted"/>
<dbReference type="SUPFAM" id="SSF82171">
    <property type="entry name" value="DPP6 N-terminal domain-like"/>
    <property type="match status" value="1"/>
</dbReference>
<keyword evidence="2" id="KW-1185">Reference proteome</keyword>
<name>A0A833R1H7_9POAL</name>
<sequence>MGENRGSIAFFTTYRPPVPLDIFSCPVPPSSNGDELHLTDGNSYNYNCQVIPPAALKTILNRPKLVSEATDADLDSGRLTGLIFVSERENNLEMLHMALHFKDNPPKVKVFSLADIYGTNSFNGVRLEDSGCIGGGYKMESRTIDHFLIYVSTKEPVQDRRCPWTVVYKTNLRTGETERLTPPGIFDLSPSVSPSGMKIAVASFQGKAWDGEIEDLQTDIYVMNVDKSHSGLGRKRVIVNGGWPTWGSENVLFFHRKEYYGTKPNDPTAWRVFRFDISTGETIPVTPKEFDAVTPAAINETKVAVATIRMKSKFTDVRVEAQYRHIEIFDTIAPGQSVQITQKIRPKVDHFNPFVIDGGKRIGYHCCNIGPCQYKDDVVKHFHKLQSPVQDVGLFRVSGVFPTISKDGSKLAFVDNEFKAVWLADSQGLRIVFEAKGADNISAPIWNQNPEMDTLYVCMGRPFRADEPLEICAIPNVSSASGQRRLLTKGKFNNAFPSTDSEDWGDKKHKNLYIMENAEVGEYGGKITRLTEGPWTDTHCQWSPNGDWIVFSSTRSKPDNAPDSDNGLDPGYFAVFLVNAKDATVVRVIKSSDHLAGHVNHPVFSPDGKSIAVTADLAAVSADPISLPLFLHSVRPYGDVFTVDIDPDDINKNKDVKTFHRITHSRYENGTPTWTKFSTDDPNAQWKVLIKNSHNPVCP</sequence>